<evidence type="ECO:0000256" key="8">
    <source>
        <dbReference type="HAMAP-Rule" id="MF_01895"/>
    </source>
</evidence>
<dbReference type="NCBIfam" id="TIGR02063">
    <property type="entry name" value="RNase_R"/>
    <property type="match status" value="1"/>
</dbReference>
<dbReference type="InterPro" id="IPR022966">
    <property type="entry name" value="RNase_II/R_CS"/>
</dbReference>
<feature type="region of interest" description="Disordered" evidence="9">
    <location>
        <begin position="1"/>
        <end position="21"/>
    </location>
</feature>
<dbReference type="EC" id="3.1.13.1" evidence="8"/>
<keyword evidence="7 8" id="KW-0694">RNA-binding</keyword>
<dbReference type="SMART" id="SM00316">
    <property type="entry name" value="S1"/>
    <property type="match status" value="1"/>
</dbReference>
<dbReference type="NCBIfam" id="TIGR00358">
    <property type="entry name" value="3_prime_RNase"/>
    <property type="match status" value="1"/>
</dbReference>
<dbReference type="Pfam" id="PF00773">
    <property type="entry name" value="RNB"/>
    <property type="match status" value="1"/>
</dbReference>
<evidence type="ECO:0000256" key="1">
    <source>
        <dbReference type="ARBA" id="ARBA00001849"/>
    </source>
</evidence>
<accession>A0ABY6Q441</accession>
<gene>
    <name evidence="8 11" type="primary">rnr</name>
    <name evidence="11" type="ORF">E0F26_04485</name>
</gene>
<dbReference type="InterPro" id="IPR012340">
    <property type="entry name" value="NA-bd_OB-fold"/>
</dbReference>
<dbReference type="Gene3D" id="2.40.50.140">
    <property type="entry name" value="Nucleic acid-binding proteins"/>
    <property type="match status" value="2"/>
</dbReference>
<dbReference type="SUPFAM" id="SSF50249">
    <property type="entry name" value="Nucleic acid-binding proteins"/>
    <property type="match status" value="3"/>
</dbReference>
<feature type="compositionally biased region" description="Low complexity" evidence="9">
    <location>
        <begin position="781"/>
        <end position="792"/>
    </location>
</feature>
<dbReference type="InterPro" id="IPR050180">
    <property type="entry name" value="RNR_Ribonuclease"/>
</dbReference>
<dbReference type="InterPro" id="IPR001900">
    <property type="entry name" value="RNase_II/R"/>
</dbReference>
<dbReference type="PANTHER" id="PTHR23355">
    <property type="entry name" value="RIBONUCLEASE"/>
    <property type="match status" value="1"/>
</dbReference>
<organism evidence="11 12">
    <name type="scientific">Candidatus Paraluminiphilus aquimaris</name>
    <dbReference type="NCBI Taxonomy" id="2518994"/>
    <lineage>
        <taxon>Bacteria</taxon>
        <taxon>Pseudomonadati</taxon>
        <taxon>Pseudomonadota</taxon>
        <taxon>Gammaproteobacteria</taxon>
        <taxon>Cellvibrionales</taxon>
        <taxon>Halieaceae</taxon>
        <taxon>Candidatus Paraluminiphilus</taxon>
    </lineage>
</organism>
<evidence type="ECO:0000259" key="10">
    <source>
        <dbReference type="PROSITE" id="PS50126"/>
    </source>
</evidence>
<dbReference type="InterPro" id="IPR040476">
    <property type="entry name" value="CSD2"/>
</dbReference>
<name>A0ABY6Q441_9GAMM</name>
<feature type="compositionally biased region" description="Basic residues" evidence="9">
    <location>
        <begin position="744"/>
        <end position="754"/>
    </location>
</feature>
<comment type="similarity">
    <text evidence="8">Belongs to the RNR ribonuclease family. RNase R subfamily.</text>
</comment>
<evidence type="ECO:0000256" key="5">
    <source>
        <dbReference type="ARBA" id="ARBA00022801"/>
    </source>
</evidence>
<protein>
    <recommendedName>
        <fullName evidence="8">Ribonuclease R</fullName>
        <shortName evidence="8">RNase R</shortName>
        <ecNumber evidence="8">3.1.13.1</ecNumber>
    </recommendedName>
</protein>
<dbReference type="InterPro" id="IPR011129">
    <property type="entry name" value="CSD"/>
</dbReference>
<comment type="catalytic activity">
    <reaction evidence="1 8">
        <text>Exonucleolytic cleavage in the 3'- to 5'-direction to yield nucleoside 5'-phosphates.</text>
        <dbReference type="EC" id="3.1.13.1"/>
    </reaction>
</comment>
<evidence type="ECO:0000256" key="2">
    <source>
        <dbReference type="ARBA" id="ARBA00004496"/>
    </source>
</evidence>
<comment type="function">
    <text evidence="8">3'-5' exoribonuclease that releases 5'-nucleoside monophosphates and is involved in maturation of structured RNAs.</text>
</comment>
<keyword evidence="12" id="KW-1185">Reference proteome</keyword>
<feature type="domain" description="S1 motif" evidence="10">
    <location>
        <begin position="653"/>
        <end position="734"/>
    </location>
</feature>
<dbReference type="Proteomes" id="UP001317963">
    <property type="component" value="Chromosome"/>
</dbReference>
<dbReference type="InterPro" id="IPR003029">
    <property type="entry name" value="S1_domain"/>
</dbReference>
<dbReference type="SMART" id="SM00955">
    <property type="entry name" value="RNB"/>
    <property type="match status" value="1"/>
</dbReference>
<dbReference type="HAMAP" id="MF_01895">
    <property type="entry name" value="RNase_R"/>
    <property type="match status" value="1"/>
</dbReference>
<dbReference type="Pfam" id="PF08206">
    <property type="entry name" value="OB_RNB"/>
    <property type="match status" value="1"/>
</dbReference>
<dbReference type="PROSITE" id="PS01175">
    <property type="entry name" value="RIBONUCLEASE_II"/>
    <property type="match status" value="1"/>
</dbReference>
<evidence type="ECO:0000313" key="12">
    <source>
        <dbReference type="Proteomes" id="UP001317963"/>
    </source>
</evidence>
<keyword evidence="5 8" id="KW-0378">Hydrolase</keyword>
<dbReference type="PROSITE" id="PS50126">
    <property type="entry name" value="S1"/>
    <property type="match status" value="1"/>
</dbReference>
<evidence type="ECO:0000256" key="3">
    <source>
        <dbReference type="ARBA" id="ARBA00022490"/>
    </source>
</evidence>
<keyword evidence="6 8" id="KW-0269">Exonuclease</keyword>
<dbReference type="Pfam" id="PF00575">
    <property type="entry name" value="S1"/>
    <property type="match status" value="1"/>
</dbReference>
<dbReference type="PANTHER" id="PTHR23355:SF9">
    <property type="entry name" value="DIS3-LIKE EXONUCLEASE 2"/>
    <property type="match status" value="1"/>
</dbReference>
<dbReference type="Pfam" id="PF17876">
    <property type="entry name" value="CSD2"/>
    <property type="match status" value="1"/>
</dbReference>
<dbReference type="SMART" id="SM00357">
    <property type="entry name" value="CSP"/>
    <property type="match status" value="2"/>
</dbReference>
<dbReference type="InterPro" id="IPR013223">
    <property type="entry name" value="RNase_B_OB_dom"/>
</dbReference>
<evidence type="ECO:0000256" key="9">
    <source>
        <dbReference type="SAM" id="MobiDB-lite"/>
    </source>
</evidence>
<feature type="compositionally biased region" description="Basic residues" evidence="9">
    <location>
        <begin position="793"/>
        <end position="818"/>
    </location>
</feature>
<feature type="compositionally biased region" description="Polar residues" evidence="9">
    <location>
        <begin position="1"/>
        <end position="12"/>
    </location>
</feature>
<keyword evidence="3 8" id="KW-0963">Cytoplasm</keyword>
<dbReference type="InterPro" id="IPR004476">
    <property type="entry name" value="RNase_II/RNase_R"/>
</dbReference>
<reference evidence="11 12" key="1">
    <citation type="submission" date="2019-02" db="EMBL/GenBank/DDBJ databases">
        <title>Halieaceae_genomes.</title>
        <authorList>
            <person name="Li S.-H."/>
        </authorList>
    </citation>
    <scope>NUCLEOTIDE SEQUENCE [LARGE SCALE GENOMIC DNA]</scope>
    <source>
        <strain evidence="11 12">JH123</strain>
    </source>
</reference>
<dbReference type="CDD" id="cd04471">
    <property type="entry name" value="S1_RNase_R"/>
    <property type="match status" value="1"/>
</dbReference>
<keyword evidence="4 8" id="KW-0540">Nuclease</keyword>
<evidence type="ECO:0000256" key="7">
    <source>
        <dbReference type="ARBA" id="ARBA00022884"/>
    </source>
</evidence>
<evidence type="ECO:0000256" key="4">
    <source>
        <dbReference type="ARBA" id="ARBA00022722"/>
    </source>
</evidence>
<evidence type="ECO:0000256" key="6">
    <source>
        <dbReference type="ARBA" id="ARBA00022839"/>
    </source>
</evidence>
<evidence type="ECO:0000313" key="11">
    <source>
        <dbReference type="EMBL" id="UZP74042.1"/>
    </source>
</evidence>
<dbReference type="InterPro" id="IPR011805">
    <property type="entry name" value="RNase_R"/>
</dbReference>
<dbReference type="RefSeq" id="WP_279242850.1">
    <property type="nucleotide sequence ID" value="NZ_CP036501.1"/>
</dbReference>
<dbReference type="EMBL" id="CP036501">
    <property type="protein sequence ID" value="UZP74042.1"/>
    <property type="molecule type" value="Genomic_DNA"/>
</dbReference>
<comment type="subcellular location">
    <subcellularLocation>
        <location evidence="2 8">Cytoplasm</location>
    </subcellularLocation>
</comment>
<proteinExistence type="inferred from homology"/>
<feature type="region of interest" description="Disordered" evidence="9">
    <location>
        <begin position="738"/>
        <end position="818"/>
    </location>
</feature>
<sequence length="818" mass="90321">MKKTSKSQTLTDPQAAREANKYDQPIASRELILDVMAERDVPMRMSELASALGITNDSDLFSLQKRLRAMQRDGQVISGRRGALGLPKKMDLVKCKVIGHRDGYGFASPFEEGDDFFLSSRQMFRVFDGDEVLVAESGYDDKGRPSGQIVEVLTRAHSSIVGRYMEEGGIGYLLPHNRRISNHVLIPPKAKAGAKSGQLVSVKITGYPTEVLGAKGEVEEILGDHLDPGLEIDVAIRAHDIPNEWPDTVLSEAGALRDEPSESDKKNRVDLRGLGLVTIDGEDARDFDDAVYCESEGAGFRLWVAIADVSHYVPIGSALDEEAFNRGNSVYFPERVVPMFPEVLSNGLCSLKPAVDRLAMVCEMLIDANGKVVESTFYEAVIHSHARLTYTQVGEVLENGFCEGVASERLDGLFRLHALYKVLRQARATRGAIDFETVETRILFDENRKIDAIVPVNRNDAHKLIEECMLAANVATANFLEESELAGLFRVHEGPSAERLEALRTFLGELALDLPGGLDPTPLDYQSVLARLVERDDAQVIQTMLLRSLSQAVYKPDNGGHFGLNYDAYAHFTSPIRRYPDLLVHRAIKRLATSSGATPRKLSKEKSRELYPYTMTDLVAAGEHCSMTERRADDATRDVHLWLKCEYLRHHIGDEFAGVVASVTRFGMFVELTDIYMEGLVHISALPSDYYHFDQASQRLVGEHTRKTYQLGDAVRVQVARVDLDDRKIDLEIVGEVTPGAGRRGNKKSIRNRSKTFEGAPSRRSKPGGKTAGKGGRKSSKSSTSSNSTSAKKGSKPAKSLKKASKSKGAPKRRGRDS</sequence>